<accession>A0A3A1WKR4</accession>
<feature type="chain" id="PRO_5017421826" description="Outer membrane beta-barrel protein" evidence="2">
    <location>
        <begin position="25"/>
        <end position="592"/>
    </location>
</feature>
<evidence type="ECO:0008006" key="5">
    <source>
        <dbReference type="Google" id="ProtNLM"/>
    </source>
</evidence>
<organism evidence="3 4">
    <name type="scientific">Aureimonas flava</name>
    <dbReference type="NCBI Taxonomy" id="2320271"/>
    <lineage>
        <taxon>Bacteria</taxon>
        <taxon>Pseudomonadati</taxon>
        <taxon>Pseudomonadota</taxon>
        <taxon>Alphaproteobacteria</taxon>
        <taxon>Hyphomicrobiales</taxon>
        <taxon>Aurantimonadaceae</taxon>
        <taxon>Aureimonas</taxon>
    </lineage>
</organism>
<evidence type="ECO:0000313" key="4">
    <source>
        <dbReference type="Proteomes" id="UP000265750"/>
    </source>
</evidence>
<sequence length="592" mass="63417">MTRSLRPLLASLLLTVASGGSAWAQDALPERPPRRGDGEMRLSDTADLRTQVPPASEREAMQPLDPALRELSNDAEAGLADPSAPPPRPAALPERPEADPAEALDLFAGPPEPRRENLPQSVPQSAPARPVNLGARPARASRDAGLAAQEAGAPGDAADLALAAEDGAMPDGRTAAAAGAPAQLFRAMGPVRSPTADTRLGRQGAAGLDDLDRVLPRAQDDPFAAPGLRLGTFALYTSLEQSFGASDNLTNTLDGVRGAFSETTAAARLLSDWSRHEAEINALASYRRNDSGPLEEVPRIELDGRLRLDLDRDWTTTLRGALRFDRDDPLITGPATAEGSDRDILNYSAGASLARDVGRLHAALDLSAVREDRDDGLFDGTVRRLDDSFTTWSAGLRTGYDVTPPLRPFVAASVGRRLFDETAAGSPSRDSVIPALRGGLGFDWGEKLSGEVALGYAWNVPDDDALETRASPTVDAQVNWSPRRGTDVLLRGETFFEPDTTGLSTSTLYQASLGLRHRATARIDLEGRLVAGLRDGPVAGDEALYAAETGLTYWLSRYLAVTARYRYDRFDSPLPGLDYDANTFRLSVRVQR</sequence>
<dbReference type="InterPro" id="IPR018759">
    <property type="entry name" value="BBP2_2"/>
</dbReference>
<dbReference type="EMBL" id="QYRN01000005">
    <property type="protein sequence ID" value="RIY00902.1"/>
    <property type="molecule type" value="Genomic_DNA"/>
</dbReference>
<comment type="caution">
    <text evidence="3">The sequence shown here is derived from an EMBL/GenBank/DDBJ whole genome shotgun (WGS) entry which is preliminary data.</text>
</comment>
<dbReference type="InterPro" id="IPR011250">
    <property type="entry name" value="OMP/PagP_B-barrel"/>
</dbReference>
<dbReference type="AlphaFoldDB" id="A0A3A1WKR4"/>
<gene>
    <name evidence="3" type="ORF">D3218_10895</name>
</gene>
<keyword evidence="4" id="KW-1185">Reference proteome</keyword>
<keyword evidence="2" id="KW-0732">Signal</keyword>
<feature type="signal peptide" evidence="2">
    <location>
        <begin position="1"/>
        <end position="24"/>
    </location>
</feature>
<evidence type="ECO:0000313" key="3">
    <source>
        <dbReference type="EMBL" id="RIY00902.1"/>
    </source>
</evidence>
<dbReference type="Proteomes" id="UP000265750">
    <property type="component" value="Unassembled WGS sequence"/>
</dbReference>
<feature type="region of interest" description="Disordered" evidence="1">
    <location>
        <begin position="19"/>
        <end position="152"/>
    </location>
</feature>
<dbReference type="OrthoDB" id="7398962at2"/>
<name>A0A3A1WKR4_9HYPH</name>
<dbReference type="SUPFAM" id="SSF103515">
    <property type="entry name" value="Autotransporter"/>
    <property type="match status" value="1"/>
</dbReference>
<dbReference type="SUPFAM" id="SSF56925">
    <property type="entry name" value="OMPA-like"/>
    <property type="match status" value="1"/>
</dbReference>
<proteinExistence type="predicted"/>
<dbReference type="InterPro" id="IPR036709">
    <property type="entry name" value="Autotransporte_beta_dom_sf"/>
</dbReference>
<feature type="compositionally biased region" description="Basic and acidic residues" evidence="1">
    <location>
        <begin position="28"/>
        <end position="47"/>
    </location>
</feature>
<protein>
    <recommendedName>
        <fullName evidence="5">Outer membrane beta-barrel protein</fullName>
    </recommendedName>
</protein>
<evidence type="ECO:0000256" key="1">
    <source>
        <dbReference type="SAM" id="MobiDB-lite"/>
    </source>
</evidence>
<dbReference type="Pfam" id="PF10082">
    <property type="entry name" value="BBP2_2"/>
    <property type="match status" value="1"/>
</dbReference>
<evidence type="ECO:0000256" key="2">
    <source>
        <dbReference type="SAM" id="SignalP"/>
    </source>
</evidence>
<dbReference type="RefSeq" id="WP_119540104.1">
    <property type="nucleotide sequence ID" value="NZ_QYRN01000005.1"/>
</dbReference>
<reference evidence="4" key="1">
    <citation type="submission" date="2018-09" db="EMBL/GenBank/DDBJ databases">
        <authorList>
            <person name="Tuo L."/>
        </authorList>
    </citation>
    <scope>NUCLEOTIDE SEQUENCE [LARGE SCALE GENOMIC DNA]</scope>
    <source>
        <strain evidence="4">M2BS4Y-1</strain>
    </source>
</reference>